<feature type="domain" description="CinA C-terminal" evidence="1">
    <location>
        <begin position="10"/>
        <end position="162"/>
    </location>
</feature>
<dbReference type="EMBL" id="QPGA01000003">
    <property type="protein sequence ID" value="RDE51924.1"/>
    <property type="molecule type" value="Genomic_DNA"/>
</dbReference>
<reference evidence="2 3" key="1">
    <citation type="submission" date="2018-05" db="EMBL/GenBank/DDBJ databases">
        <title>Integrated omic analyses show evidence that a Ca. Accumulibacter phosphatis strain performs denitrification under micro-aerobic conditions.</title>
        <authorList>
            <person name="Camejo P.Y."/>
            <person name="Katherine M.D."/>
            <person name="Daniel N.R."/>
        </authorList>
    </citation>
    <scope>NUCLEOTIDE SEQUENCE [LARGE SCALE GENOMIC DNA]</scope>
    <source>
        <strain evidence="2">UW-LDO-IC</strain>
    </source>
</reference>
<name>A0A369XPM5_9PROT</name>
<proteinExistence type="predicted"/>
<sequence length="169" mass="17313">MSASDQFSLEALAAEVGEQLLANGERLATAESCTGGWVGQCATAIAGSSRWFERGFVTYSNDAKIEMLGVGAETLAAHGAVSEACAAAMALGALCRSRADWALAVTGVAGPAGGSPGRPVGTVCFAWAGPQGRLETETRCFAGDRSAVRAQSVGHALQGLLQRTRRPLD</sequence>
<accession>A0A369XPM5</accession>
<dbReference type="GO" id="GO:0016787">
    <property type="term" value="F:hydrolase activity"/>
    <property type="evidence" value="ECO:0007669"/>
    <property type="project" value="UniProtKB-KW"/>
</dbReference>
<dbReference type="InterPro" id="IPR008136">
    <property type="entry name" value="CinA_C"/>
</dbReference>
<dbReference type="Gene3D" id="3.90.950.20">
    <property type="entry name" value="CinA-like"/>
    <property type="match status" value="1"/>
</dbReference>
<evidence type="ECO:0000313" key="3">
    <source>
        <dbReference type="Proteomes" id="UP000253831"/>
    </source>
</evidence>
<gene>
    <name evidence="2" type="ORF">DVS81_03125</name>
</gene>
<dbReference type="SUPFAM" id="SSF142433">
    <property type="entry name" value="CinA-like"/>
    <property type="match status" value="1"/>
</dbReference>
<protein>
    <submittedName>
        <fullName evidence="2">Nicotinamide-nucleotide amidohydrolase family protein</fullName>
    </submittedName>
</protein>
<organism evidence="2 3">
    <name type="scientific">Candidatus Accumulibacter meliphilus</name>
    <dbReference type="NCBI Taxonomy" id="2211374"/>
    <lineage>
        <taxon>Bacteria</taxon>
        <taxon>Pseudomonadati</taxon>
        <taxon>Pseudomonadota</taxon>
        <taxon>Betaproteobacteria</taxon>
        <taxon>Candidatus Accumulibacter</taxon>
    </lineage>
</organism>
<comment type="caution">
    <text evidence="2">The sequence shown here is derived from an EMBL/GenBank/DDBJ whole genome shotgun (WGS) entry which is preliminary data.</text>
</comment>
<dbReference type="Pfam" id="PF02464">
    <property type="entry name" value="CinA"/>
    <property type="match status" value="1"/>
</dbReference>
<dbReference type="NCBIfam" id="TIGR00199">
    <property type="entry name" value="PncC_domain"/>
    <property type="match status" value="1"/>
</dbReference>
<dbReference type="Proteomes" id="UP000253831">
    <property type="component" value="Unassembled WGS sequence"/>
</dbReference>
<dbReference type="InterPro" id="IPR036653">
    <property type="entry name" value="CinA-like_C"/>
</dbReference>
<evidence type="ECO:0000259" key="1">
    <source>
        <dbReference type="Pfam" id="PF02464"/>
    </source>
</evidence>
<dbReference type="AlphaFoldDB" id="A0A369XPM5"/>
<evidence type="ECO:0000313" key="2">
    <source>
        <dbReference type="EMBL" id="RDE51924.1"/>
    </source>
</evidence>
<keyword evidence="2" id="KW-0378">Hydrolase</keyword>